<evidence type="ECO:0000256" key="1">
    <source>
        <dbReference type="SAM" id="Phobius"/>
    </source>
</evidence>
<dbReference type="RefSeq" id="WP_184884655.1">
    <property type="nucleotide sequence ID" value="NZ_BOOV01000001.1"/>
</dbReference>
<name>A0A7W7DCA1_9ACTN</name>
<feature type="transmembrane region" description="Helical" evidence="1">
    <location>
        <begin position="101"/>
        <end position="124"/>
    </location>
</feature>
<gene>
    <name evidence="2" type="ORF">BJ982_005468</name>
</gene>
<dbReference type="EMBL" id="JACHND010000001">
    <property type="protein sequence ID" value="MBB4703924.1"/>
    <property type="molecule type" value="Genomic_DNA"/>
</dbReference>
<sequence length="506" mass="53237">MTPPAPAPPQAPPSTPALFAFETRRLVRGPLPWGGAALCLGLRLYSTWEWLPDMRVDPAGTSGAMLVLAAAMMLAANLAAARDTRGGMPETLAALPVRAAARATAATLAAVAAGTLIALAVMGGYLLARTLMGPVAGAFDPWEALGGVLVVPFAAALGAALARWAPWPVMVPVAALTIGALVYFNSWRGGYGGWFLPVVLFDAPDWPPRPSALHVLYLLAATVLLTVLVRLRHERTRTSVIAGPAAAAVAVASALAAGAAAPGQEMNGRFDLAHLGPAAARRALPPAVRDLYLGPGARVCRAHGPVIYCALRDYAAWIPSWIAAVDPVVAAIPPARRPAGLSVRQSPDTWWMAQEYDERVVETFMVWGRAGAEAAYRGLLASDVISRALKVRAPGAQGCEGGGRSRTLVALWLLGQVVAPGPAADREIRTGQSTMRPTRSPLGFVRYGAAELGYARRLLATPQARQRIWAHWDTLVDPATPLGRALPLLGLRAEFSSEPARGRPCE</sequence>
<keyword evidence="1" id="KW-0472">Membrane</keyword>
<proteinExistence type="predicted"/>
<reference evidence="2 3" key="1">
    <citation type="submission" date="2020-08" db="EMBL/GenBank/DDBJ databases">
        <title>Sequencing the genomes of 1000 actinobacteria strains.</title>
        <authorList>
            <person name="Klenk H.-P."/>
        </authorList>
    </citation>
    <scope>NUCLEOTIDE SEQUENCE [LARGE SCALE GENOMIC DNA]</scope>
    <source>
        <strain evidence="2 3">DSM 45784</strain>
    </source>
</reference>
<feature type="transmembrane region" description="Helical" evidence="1">
    <location>
        <begin position="60"/>
        <end position="80"/>
    </location>
</feature>
<keyword evidence="1" id="KW-1133">Transmembrane helix</keyword>
<evidence type="ECO:0000313" key="2">
    <source>
        <dbReference type="EMBL" id="MBB4703924.1"/>
    </source>
</evidence>
<comment type="caution">
    <text evidence="2">The sequence shown here is derived from an EMBL/GenBank/DDBJ whole genome shotgun (WGS) entry which is preliminary data.</text>
</comment>
<dbReference type="AlphaFoldDB" id="A0A7W7DCA1"/>
<evidence type="ECO:0000313" key="3">
    <source>
        <dbReference type="Proteomes" id="UP000542210"/>
    </source>
</evidence>
<feature type="transmembrane region" description="Helical" evidence="1">
    <location>
        <begin position="211"/>
        <end position="229"/>
    </location>
</feature>
<feature type="transmembrane region" description="Helical" evidence="1">
    <location>
        <begin position="241"/>
        <end position="261"/>
    </location>
</feature>
<feature type="transmembrane region" description="Helical" evidence="1">
    <location>
        <begin position="169"/>
        <end position="191"/>
    </location>
</feature>
<keyword evidence="1" id="KW-0812">Transmembrane</keyword>
<keyword evidence="3" id="KW-1185">Reference proteome</keyword>
<protein>
    <submittedName>
        <fullName evidence="2">Uncharacterized protein</fullName>
    </submittedName>
</protein>
<dbReference type="Proteomes" id="UP000542210">
    <property type="component" value="Unassembled WGS sequence"/>
</dbReference>
<organism evidence="2 3">
    <name type="scientific">Sphaerisporangium siamense</name>
    <dbReference type="NCBI Taxonomy" id="795645"/>
    <lineage>
        <taxon>Bacteria</taxon>
        <taxon>Bacillati</taxon>
        <taxon>Actinomycetota</taxon>
        <taxon>Actinomycetes</taxon>
        <taxon>Streptosporangiales</taxon>
        <taxon>Streptosporangiaceae</taxon>
        <taxon>Sphaerisporangium</taxon>
    </lineage>
</organism>
<feature type="transmembrane region" description="Helical" evidence="1">
    <location>
        <begin position="144"/>
        <end position="162"/>
    </location>
</feature>
<accession>A0A7W7DCA1</accession>